<comment type="caution">
    <text evidence="4">The sequence shown here is derived from an EMBL/GenBank/DDBJ whole genome shotgun (WGS) entry which is preliminary data.</text>
</comment>
<dbReference type="Pfam" id="PF05593">
    <property type="entry name" value="RHS_repeat"/>
    <property type="match status" value="8"/>
</dbReference>
<gene>
    <name evidence="4" type="ORF">DNL40_06320</name>
</gene>
<dbReference type="InterPro" id="IPR045351">
    <property type="entry name" value="DUF6531"/>
</dbReference>
<dbReference type="InterPro" id="IPR050708">
    <property type="entry name" value="T6SS_VgrG/RHS"/>
</dbReference>
<dbReference type="SUPFAM" id="SSF69304">
    <property type="entry name" value="Tricorn protease N-terminal domain"/>
    <property type="match status" value="3"/>
</dbReference>
<feature type="compositionally biased region" description="Pro residues" evidence="1">
    <location>
        <begin position="125"/>
        <end position="137"/>
    </location>
</feature>
<dbReference type="NCBIfam" id="TIGR01643">
    <property type="entry name" value="YD_repeat_2x"/>
    <property type="match status" value="12"/>
</dbReference>
<feature type="domain" description="DUF6531" evidence="3">
    <location>
        <begin position="289"/>
        <end position="361"/>
    </location>
</feature>
<dbReference type="InterPro" id="IPR006530">
    <property type="entry name" value="YD"/>
</dbReference>
<feature type="region of interest" description="Disordered" evidence="1">
    <location>
        <begin position="124"/>
        <end position="171"/>
    </location>
</feature>
<feature type="transmembrane region" description="Helical" evidence="2">
    <location>
        <begin position="1636"/>
        <end position="1657"/>
    </location>
</feature>
<keyword evidence="2" id="KW-1133">Transmembrane helix</keyword>
<keyword evidence="2" id="KW-0812">Transmembrane</keyword>
<protein>
    <submittedName>
        <fullName evidence="4">Type IV secretion protein Rhs</fullName>
    </submittedName>
</protein>
<evidence type="ECO:0000313" key="4">
    <source>
        <dbReference type="EMBL" id="PZR53735.1"/>
    </source>
</evidence>
<keyword evidence="2" id="KW-0472">Membrane</keyword>
<dbReference type="Gene3D" id="2.180.10.10">
    <property type="entry name" value="RHS repeat-associated core"/>
    <property type="match status" value="6"/>
</dbReference>
<name>A0A2W5X0H0_9MICO</name>
<evidence type="ECO:0000256" key="1">
    <source>
        <dbReference type="SAM" id="MobiDB-lite"/>
    </source>
</evidence>
<dbReference type="EMBL" id="QKWH01000003">
    <property type="protein sequence ID" value="PZR53735.1"/>
    <property type="molecule type" value="Genomic_DNA"/>
</dbReference>
<organism evidence="4 5">
    <name type="scientific">Xylanimonas oleitrophica</name>
    <dbReference type="NCBI Taxonomy" id="2607479"/>
    <lineage>
        <taxon>Bacteria</taxon>
        <taxon>Bacillati</taxon>
        <taxon>Actinomycetota</taxon>
        <taxon>Actinomycetes</taxon>
        <taxon>Micrococcales</taxon>
        <taxon>Promicromonosporaceae</taxon>
        <taxon>Xylanimonas</taxon>
    </lineage>
</organism>
<evidence type="ECO:0000313" key="5">
    <source>
        <dbReference type="Proteomes" id="UP000248783"/>
    </source>
</evidence>
<keyword evidence="5" id="KW-1185">Reference proteome</keyword>
<evidence type="ECO:0000256" key="2">
    <source>
        <dbReference type="SAM" id="Phobius"/>
    </source>
</evidence>
<dbReference type="NCBIfam" id="TIGR03696">
    <property type="entry name" value="Rhs_assc_core"/>
    <property type="match status" value="1"/>
</dbReference>
<reference evidence="4 5" key="1">
    <citation type="submission" date="2018-06" db="EMBL/GenBank/DDBJ databases">
        <title>Whole genome sequencing of a novel hydrocarbon degrading bacterial strain, PW21 isolated from oil contaminated produced water sample.</title>
        <authorList>
            <person name="Nagkirti P."/>
            <person name="Shaikh A."/>
            <person name="Gowdaman V."/>
            <person name="Engineer A.E."/>
            <person name="Dagar S."/>
            <person name="Dhakephalkar P.K."/>
        </authorList>
    </citation>
    <scope>NUCLEOTIDE SEQUENCE [LARGE SCALE GENOMIC DNA]</scope>
    <source>
        <strain evidence="4 5">PW21</strain>
    </source>
</reference>
<dbReference type="Proteomes" id="UP000248783">
    <property type="component" value="Unassembled WGS sequence"/>
</dbReference>
<dbReference type="Pfam" id="PF20148">
    <property type="entry name" value="DUF6531"/>
    <property type="match status" value="1"/>
</dbReference>
<dbReference type="InterPro" id="IPR031325">
    <property type="entry name" value="RHS_repeat"/>
</dbReference>
<proteinExistence type="predicted"/>
<accession>A0A2W5X0H0</accession>
<dbReference type="PANTHER" id="PTHR32305:SF15">
    <property type="entry name" value="PROTEIN RHSA-RELATED"/>
    <property type="match status" value="1"/>
</dbReference>
<sequence length="1795" mass="188728">MSELHGREPLRFDEGTADALVAALRATADAIEGQAAARASYVSTAAQEFRGYFARLFAENAETAAADARELVAGLREVAGWAGVLKESARREDERRRRAREWHARVQERRASWVLSTWDDVFGEEPPPADPVEPAPVFPARSVSPRPRHTPRPGAGGSSGGTSSARPDDLRTFASGSSRLDLVLAGRPRALSARLADFEARCQWGRIDADGLVTGLERWLAANDEDVAWATTVADAFAAAGGEGVVFSVSDAALALALQAGGVSASRQELVVAPPQAFGAPPTTGYALDPVNTSTGNFLETEVDLAFAGASTSLRLERTYNSLDERSGLFGPGWTSVLETALEIGDDGAVLTMADGRQVRFPRLADGWDRGVGENYWLGVEDAFAFPVLERAGTSGELLVVRDNAGGWWAFSRAGTWLGAGTGPGTAVLAERDAEGRVTALVHERGRRIDVEHADGRVASVTGSDGRRLEYGYDDGRLVAVRSALGTRSYRWNAAGLIEAVVGASGVVETVNTYDERRRVVEQSTPHGRRVRFGYLPGRVTLVSDEDGRRSNAWQSDAKGRVVGVLDAEDRRQSMSYDPHGNLVSVTERDGATTVHAYDEAGRRVRTVTPSGADITYGYDDLDRVVTVVTESGAVVTYEYVGVERDPSVIVDPEGGRTELVWQDGLLTQVVDPADVTVWLEYDELGDLVSTTNALGDVARIERDGAGRPVAAVSPSGARTTYTYDDAGLLVARQDPDGAVWRFEHTAGGKVSAVVDPLGARTELEYGPSGDLVRTVDPLGRATTRMIDDQGNVAGVRLPDGAEWAFSVDALSRLREVTDPSGHVWGREYDPTGALSSVVDPTGVRQEVARDRAGGTAQLRDAFATTTITFDEYGRPTTVEAPDGSSELTVYDRCGRPIELVDGEGGLTRLERDAAGRVVAVVSPSGARTTYEYDLCGRPVARTDAAGARTTLTYDADSRVVARTLPTGEVERIEYDAVGRVTARHVPGGGVARFGYDKAGRLTWSQDSWYGQRRYRYDAAGQLVATVNGLGGVTRFEHDERGRVVAVTDPAGGVTRRTFDQLDRVTSVTDPLGRTTRARYDAAGRRVWQRDPDGRVTEWEFDATGRESAVRVDGRTVSTVARDPRSRTVVVTDTTRPDGVPVEHRLTYDRRGLLVRRTRGDGALTWEYDADGNRVAMTAPDGVRTTYGLDAAGRATSVGRPGTGEATVSYDAAGRVTRCSAGGVLQSWQYGDGYVTEHARMAPGGVESTRLVRDAFGRVVRVEGPRAPTVYAYDDAHQLVSVRRSDGTATTWQYDVAGRLVREQGPGLVRQYRYDPAGQLLEVLSDDALDGQGRDEYAYDGLGRRTAVTAGDGTSVRYAWGDVGRLERVVRQDAEGVTLEETTLWVDALGELAEVDGAPVWWDTAASVPALVSVAGTPVLTTPGGATGVGGTWVEPGWRTVRSSAADDPWAVDRLVELPDAGLPHGLSLTPTGGLSISGLEWLGARAYDPSTRGFLSTDPLPAVLGSGWAGNPYSYAGNDPLHASDPLGLRPVTDAELLAYATGTQGRLAGAAGAADGWAGGPEHVAAGALAAAGAALMLAGVAGPAETVLSGSPGGAQGGLLAGGHEPAGSHEVVAGHDAAAHDALAGHVDWARLGVHAITGAAVALAGAGVLAWWAGRTDMFARSATGAAGAAPAGAPSGAVRGERSGILGVPGPAAGPAAVQATGRFAVPGVAGVERSGWPGTGAASASGVGVVAPGEVESVAGVPGDAVLFRDGTAADVGDPTDSWFSVRVTAGPGHPAPGVLRGATDGRL</sequence>
<dbReference type="RefSeq" id="WP_111250402.1">
    <property type="nucleotide sequence ID" value="NZ_QKWH01000003.1"/>
</dbReference>
<dbReference type="PANTHER" id="PTHR32305">
    <property type="match status" value="1"/>
</dbReference>
<evidence type="ECO:0000259" key="3">
    <source>
        <dbReference type="Pfam" id="PF20148"/>
    </source>
</evidence>
<dbReference type="InterPro" id="IPR022385">
    <property type="entry name" value="Rhs_assc_core"/>
</dbReference>